<dbReference type="Gene3D" id="3.30.420.10">
    <property type="entry name" value="Ribonuclease H-like superfamily/Ribonuclease H"/>
    <property type="match status" value="1"/>
</dbReference>
<dbReference type="SUPFAM" id="SSF56672">
    <property type="entry name" value="DNA/RNA polymerases"/>
    <property type="match status" value="1"/>
</dbReference>
<dbReference type="InterPro" id="IPR036875">
    <property type="entry name" value="Znf_CCHC_sf"/>
</dbReference>
<dbReference type="InterPro" id="IPR001878">
    <property type="entry name" value="Znf_CCHC"/>
</dbReference>
<dbReference type="GO" id="GO:0008270">
    <property type="term" value="F:zinc ion binding"/>
    <property type="evidence" value="ECO:0007669"/>
    <property type="project" value="UniProtKB-KW"/>
</dbReference>
<dbReference type="Gene3D" id="3.30.70.270">
    <property type="match status" value="1"/>
</dbReference>
<evidence type="ECO:0000256" key="2">
    <source>
        <dbReference type="SAM" id="MobiDB-lite"/>
    </source>
</evidence>
<dbReference type="EMBL" id="BKCJ010008867">
    <property type="protein sequence ID" value="GEU84318.1"/>
    <property type="molecule type" value="Genomic_DNA"/>
</dbReference>
<keyword evidence="1" id="KW-0862">Zinc</keyword>
<dbReference type="InterPro" id="IPR043502">
    <property type="entry name" value="DNA/RNA_pol_sf"/>
</dbReference>
<protein>
    <submittedName>
        <fullName evidence="4">Reverse transcriptase domain-containing protein</fullName>
    </submittedName>
</protein>
<dbReference type="SUPFAM" id="SSF57756">
    <property type="entry name" value="Retrovirus zinc finger-like domains"/>
    <property type="match status" value="1"/>
</dbReference>
<reference evidence="4" key="1">
    <citation type="journal article" date="2019" name="Sci. Rep.">
        <title>Draft genome of Tanacetum cinerariifolium, the natural source of mosquito coil.</title>
        <authorList>
            <person name="Yamashiro T."/>
            <person name="Shiraishi A."/>
            <person name="Satake H."/>
            <person name="Nakayama K."/>
        </authorList>
    </citation>
    <scope>NUCLEOTIDE SEQUENCE</scope>
</reference>
<dbReference type="PANTHER" id="PTHR37984">
    <property type="entry name" value="PROTEIN CBG26694"/>
    <property type="match status" value="1"/>
</dbReference>
<dbReference type="Gene3D" id="4.10.60.10">
    <property type="entry name" value="Zinc finger, CCHC-type"/>
    <property type="match status" value="2"/>
</dbReference>
<keyword evidence="1" id="KW-0863">Zinc-finger</keyword>
<keyword evidence="4" id="KW-0548">Nucleotidyltransferase</keyword>
<evidence type="ECO:0000313" key="4">
    <source>
        <dbReference type="EMBL" id="GEU84318.1"/>
    </source>
</evidence>
<dbReference type="InterPro" id="IPR050951">
    <property type="entry name" value="Retrovirus_Pol_polyprotein"/>
</dbReference>
<dbReference type="GO" id="GO:0003964">
    <property type="term" value="F:RNA-directed DNA polymerase activity"/>
    <property type="evidence" value="ECO:0007669"/>
    <property type="project" value="UniProtKB-KW"/>
</dbReference>
<feature type="non-terminal residue" evidence="4">
    <location>
        <position position="1832"/>
    </location>
</feature>
<dbReference type="InterPro" id="IPR012337">
    <property type="entry name" value="RNaseH-like_sf"/>
</dbReference>
<dbReference type="InterPro" id="IPR036397">
    <property type="entry name" value="RNaseH_sf"/>
</dbReference>
<dbReference type="PROSITE" id="PS50158">
    <property type="entry name" value="ZF_CCHC"/>
    <property type="match status" value="2"/>
</dbReference>
<dbReference type="Gene3D" id="3.10.10.10">
    <property type="entry name" value="HIV Type 1 Reverse Transcriptase, subunit A, domain 1"/>
    <property type="match status" value="1"/>
</dbReference>
<dbReference type="SMART" id="SM00343">
    <property type="entry name" value="ZnF_C2HC"/>
    <property type="match status" value="5"/>
</dbReference>
<name>A0A6L2NDQ0_TANCI</name>
<proteinExistence type="predicted"/>
<feature type="compositionally biased region" description="Low complexity" evidence="2">
    <location>
        <begin position="51"/>
        <end position="63"/>
    </location>
</feature>
<dbReference type="SUPFAM" id="SSF53098">
    <property type="entry name" value="Ribonuclease H-like"/>
    <property type="match status" value="2"/>
</dbReference>
<dbReference type="GO" id="GO:0003676">
    <property type="term" value="F:nucleic acid binding"/>
    <property type="evidence" value="ECO:0007669"/>
    <property type="project" value="InterPro"/>
</dbReference>
<keyword evidence="4" id="KW-0808">Transferase</keyword>
<feature type="region of interest" description="Disordered" evidence="2">
    <location>
        <begin position="30"/>
        <end position="75"/>
    </location>
</feature>
<keyword evidence="4" id="KW-0695">RNA-directed DNA polymerase</keyword>
<gene>
    <name evidence="4" type="ORF">Tci_056296</name>
</gene>
<accession>A0A6L2NDQ0</accession>
<dbReference type="PANTHER" id="PTHR37984:SF5">
    <property type="entry name" value="PROTEIN NYNRIN-LIKE"/>
    <property type="match status" value="1"/>
</dbReference>
<dbReference type="Pfam" id="PF00098">
    <property type="entry name" value="zf-CCHC"/>
    <property type="match status" value="1"/>
</dbReference>
<dbReference type="Pfam" id="PF14223">
    <property type="entry name" value="Retrotran_gag_2"/>
    <property type="match status" value="1"/>
</dbReference>
<comment type="caution">
    <text evidence="4">The sequence shown here is derived from an EMBL/GenBank/DDBJ whole genome shotgun (WGS) entry which is preliminary data.</text>
</comment>
<evidence type="ECO:0000256" key="1">
    <source>
        <dbReference type="PROSITE-ProRule" id="PRU00047"/>
    </source>
</evidence>
<sequence length="1832" mass="206106">MTGDLWVEEVISVKGVSWVGDGSVSGVSLSVVSSSDDKNGETAGNGGIWPDDGSSDGSNSVSNAEPAKPRWGNDSEKLFATPDLLIRVKTSPVNLVPGAAPVARAPYRLAPSEMKELAKQLQELSEKGFIRKANVVADALSRKEREPIRVKEIVMTLHPSLHDQIRNSQSEAMQKKNVKAENLGRLIKPIFKIHPDGTRYHDKRIWLPKFGGLRDSKFTSRFLRSLQEALGTRLDISTAYHPEMDGQSERTIQTLEDMLRACVIDFREDGGDGGLKGCLDPWSFKVSMLIDASVYLLNHSEGYQCGNILSYGTCLNCNSGTGNSFTYDPIPESFDEVQVIPNPPPQCHFNIYLCKICVSNSHYGYECSQQVSLVYEPKPCYIQNFSDNDYSHDLPSVNPLIDYHCCYKCGNSLNGFFCYEYTCEFCGNDAHVGYNCPAQVPSFQTLPSFPQQYPCCEDCGLLPEADHFCQIIQKKQKEKKIKEEQAANAQYWKILACCDDDDDYNSAITPNEPVDSLSMGDEHLNTIPAMKSDEFIKSSVENLVPNPSESEGKNGCDVPAYFTTFSNVLFDADYEFDSVDDQSCSDEDVPEKIFSNPLFEGEIISIKIDQHHFNAESDLIESLLNHDSSIIPSFSKIDSLLDEFVGKLTLLKSIPPGIDKTDCDHEIEICLTRRLLYDNSSPRPPKEFFSENSNADIESFSPSPIPVKDSDSFMKEIDLSCTPNDPMPLGIKEDDYDSERDILIPKPPYGNTGILNIKMMGDISEQKLSAKCPMMIHGNNIPILDVPLFHFYPLDQLNLLHLAGSQTMLKSSDKAEASVIISILPLVGGVADVVVEIKGTEDPSEDQLVPIAVSPFHDDPYMKILQAYYATNKLLIPPPPAPIAPPKVLLPTPVLPSLLFDPRYFFFPKKILPPRKQARFLSHSYADSFAPPHIFEIGESSHKTPLERHEEQIETILNHLDELPFERIEEMEDKIRGSPPIRYKESSRCNLMDPKRTSTSVAPAMTQAAIRKLIADSVATSLKAQAANMENADNTDKTLNQEKLLNCTEDYKVKFSIGTLTEEALSWWNSFAQPIKIEEAYKITWSKFKKLLIRKYCPRTEVKKMEDEFYTLTIKGDDLKTSQNKRQEIVRAYAATPTVNNGYVGNLPRCKRYNLHHTGPFPVKCQTCNKVGHLTKDCKNEGLVSGSNLQPAPITCHVYKEKGHCKNQCPKANNDAYGRAYMLRDRNAHKDSNVVMGTFLLNQHLARILFDLGADKSFVSISLASMLNMPPITIDTIYDIEMADGNLVSTNTVIQGCTLTLLNQPFEIDLMPIKLDSFKVVIAFIDDILIYSHNKEEHADHLRIILELLKREKLYAKFSKCDFYISIMQFLRHVIDNKGIYVDPNKIKVVKNWASPTTPTESMQNAWGTQLDMSMAYHPETDGQSERTIQTLKDMLRAYVMDFRKEAQATNMANADNTNRNPEPRETPAVVSAAMLPILNSNEFDLWKMRIEQYFLMTDYSLWEVILNGDSPIPTRVVDGVVQPVAYTTTEQRFAKKNELKARGTLLMDLPDKHQLKFNIHKDAKSLMEAIEKRFGGNKKTKKVQKTLLKQQYKNFNGSSFESLDQIHDRLQKLISQLEILVSVVTSVSAASTKVPVSALPNVDNLNDAVIYSFFASESNSLQLDNDDLKQIDADDLEEMNLKWQMAMLTMRARRFLQRTGRNLGANGTTSIGFDMSKMAMLTMRARRFLQRTGRNLGANGTTSIGFDMSKVECYNCLRRGHFARECRSPKDTRNKDTQRRNVPVDTFTSNALVSQYDGVGSYDWSFQVDEEPTNYALMAFTSSSSFSSDNE</sequence>
<feature type="domain" description="CCHC-type" evidence="3">
    <location>
        <begin position="1754"/>
        <end position="1769"/>
    </location>
</feature>
<organism evidence="4">
    <name type="scientific">Tanacetum cinerariifolium</name>
    <name type="common">Dalmatian daisy</name>
    <name type="synonym">Chrysanthemum cinerariifolium</name>
    <dbReference type="NCBI Taxonomy" id="118510"/>
    <lineage>
        <taxon>Eukaryota</taxon>
        <taxon>Viridiplantae</taxon>
        <taxon>Streptophyta</taxon>
        <taxon>Embryophyta</taxon>
        <taxon>Tracheophyta</taxon>
        <taxon>Spermatophyta</taxon>
        <taxon>Magnoliopsida</taxon>
        <taxon>eudicotyledons</taxon>
        <taxon>Gunneridae</taxon>
        <taxon>Pentapetalae</taxon>
        <taxon>asterids</taxon>
        <taxon>campanulids</taxon>
        <taxon>Asterales</taxon>
        <taxon>Asteraceae</taxon>
        <taxon>Asteroideae</taxon>
        <taxon>Anthemideae</taxon>
        <taxon>Anthemidinae</taxon>
        <taxon>Tanacetum</taxon>
    </lineage>
</organism>
<feature type="domain" description="CCHC-type" evidence="3">
    <location>
        <begin position="1164"/>
        <end position="1180"/>
    </location>
</feature>
<dbReference type="InterPro" id="IPR043128">
    <property type="entry name" value="Rev_trsase/Diguanyl_cyclase"/>
</dbReference>
<dbReference type="CDD" id="cd00303">
    <property type="entry name" value="retropepsin_like"/>
    <property type="match status" value="1"/>
</dbReference>
<keyword evidence="1" id="KW-0479">Metal-binding</keyword>
<evidence type="ECO:0000259" key="3">
    <source>
        <dbReference type="PROSITE" id="PS50158"/>
    </source>
</evidence>
<dbReference type="Pfam" id="PF08284">
    <property type="entry name" value="RVP_2"/>
    <property type="match status" value="1"/>
</dbReference>